<comment type="caution">
    <text evidence="6">The sequence shown here is derived from an EMBL/GenBank/DDBJ whole genome shotgun (WGS) entry which is preliminary data.</text>
</comment>
<evidence type="ECO:0000256" key="3">
    <source>
        <dbReference type="ARBA" id="ARBA00022840"/>
    </source>
</evidence>
<dbReference type="EMBL" id="MIJE01000022">
    <property type="protein sequence ID" value="OEF96967.1"/>
    <property type="molecule type" value="Genomic_DNA"/>
</dbReference>
<dbReference type="InterPro" id="IPR017871">
    <property type="entry name" value="ABC_transporter-like_CS"/>
</dbReference>
<dbReference type="CDD" id="cd03221">
    <property type="entry name" value="ABCF_EF-3"/>
    <property type="match status" value="2"/>
</dbReference>
<evidence type="ECO:0000313" key="6">
    <source>
        <dbReference type="EMBL" id="OEF96967.1"/>
    </source>
</evidence>
<keyword evidence="7" id="KW-1185">Reference proteome</keyword>
<keyword evidence="2" id="KW-0547">Nucleotide-binding</keyword>
<evidence type="ECO:0000256" key="2">
    <source>
        <dbReference type="ARBA" id="ARBA00022741"/>
    </source>
</evidence>
<dbReference type="PANTHER" id="PTHR42855:SF2">
    <property type="entry name" value="DRUG RESISTANCE ABC TRANSPORTER,ATP-BINDING PROTEIN"/>
    <property type="match status" value="1"/>
</dbReference>
<dbReference type="Pfam" id="PF16326">
    <property type="entry name" value="ABC_tran_CTD"/>
    <property type="match status" value="1"/>
</dbReference>
<feature type="coiled-coil region" evidence="4">
    <location>
        <begin position="529"/>
        <end position="627"/>
    </location>
</feature>
<dbReference type="InterPro" id="IPR003593">
    <property type="entry name" value="AAA+_ATPase"/>
</dbReference>
<dbReference type="FunFam" id="3.40.50.300:FF:000309">
    <property type="entry name" value="ABC transporter ATP-binding protein"/>
    <property type="match status" value="1"/>
</dbReference>
<evidence type="ECO:0000256" key="1">
    <source>
        <dbReference type="ARBA" id="ARBA00022737"/>
    </source>
</evidence>
<dbReference type="PROSITE" id="PS50893">
    <property type="entry name" value="ABC_TRANSPORTER_2"/>
    <property type="match status" value="2"/>
</dbReference>
<dbReference type="PANTHER" id="PTHR42855">
    <property type="entry name" value="ABC TRANSPORTER ATP-BINDING SUBUNIT"/>
    <property type="match status" value="1"/>
</dbReference>
<dbReference type="InterPro" id="IPR027417">
    <property type="entry name" value="P-loop_NTPase"/>
</dbReference>
<dbReference type="InterPro" id="IPR032781">
    <property type="entry name" value="ABC_tran_Xtn"/>
</dbReference>
<dbReference type="InterPro" id="IPR003439">
    <property type="entry name" value="ABC_transporter-like_ATP-bd"/>
</dbReference>
<dbReference type="Proteomes" id="UP000094296">
    <property type="component" value="Unassembled WGS sequence"/>
</dbReference>
<dbReference type="GO" id="GO:0016887">
    <property type="term" value="F:ATP hydrolysis activity"/>
    <property type="evidence" value="ECO:0007669"/>
    <property type="project" value="InterPro"/>
</dbReference>
<dbReference type="SMART" id="SM00382">
    <property type="entry name" value="AAA"/>
    <property type="match status" value="2"/>
</dbReference>
<dbReference type="Pfam" id="PF00005">
    <property type="entry name" value="ABC_tran"/>
    <property type="match status" value="2"/>
</dbReference>
<feature type="domain" description="ABC transporter" evidence="5">
    <location>
        <begin position="331"/>
        <end position="544"/>
    </location>
</feature>
<dbReference type="OrthoDB" id="9760950at2"/>
<keyword evidence="4" id="KW-0175">Coiled coil</keyword>
<dbReference type="Gene3D" id="3.40.50.300">
    <property type="entry name" value="P-loop containing nucleotide triphosphate hydrolases"/>
    <property type="match status" value="2"/>
</dbReference>
<dbReference type="InterPro" id="IPR051309">
    <property type="entry name" value="ABCF_ATPase"/>
</dbReference>
<dbReference type="STRING" id="766136.BHF68_05010"/>
<accession>A0A1E5G243</accession>
<gene>
    <name evidence="6" type="ORF">BHF68_05010</name>
</gene>
<dbReference type="Pfam" id="PF12848">
    <property type="entry name" value="ABC_tran_Xtn"/>
    <property type="match status" value="1"/>
</dbReference>
<dbReference type="AlphaFoldDB" id="A0A1E5G243"/>
<keyword evidence="3" id="KW-0067">ATP-binding</keyword>
<evidence type="ECO:0000259" key="5">
    <source>
        <dbReference type="PROSITE" id="PS50893"/>
    </source>
</evidence>
<proteinExistence type="predicted"/>
<name>A0A1E5G243_9FIRM</name>
<dbReference type="Gene3D" id="1.10.287.380">
    <property type="entry name" value="Valyl-tRNA synthetase, C-terminal domain"/>
    <property type="match status" value="1"/>
</dbReference>
<evidence type="ECO:0000313" key="7">
    <source>
        <dbReference type="Proteomes" id="UP000094296"/>
    </source>
</evidence>
<dbReference type="InterPro" id="IPR037118">
    <property type="entry name" value="Val-tRNA_synth_C_sf"/>
</dbReference>
<protein>
    <recommendedName>
        <fullName evidence="5">ABC transporter domain-containing protein</fullName>
    </recommendedName>
</protein>
<dbReference type="InterPro" id="IPR032524">
    <property type="entry name" value="ABC_tran_C"/>
</dbReference>
<dbReference type="SUPFAM" id="SSF52540">
    <property type="entry name" value="P-loop containing nucleoside triphosphate hydrolases"/>
    <property type="match status" value="2"/>
</dbReference>
<sequence length="642" mass="73321">MIILQTINISKSYGVTPILTKVCLQVQAKDKIGVVGPNGAGKSTLLKIIAGKLPADSGEVQITKGKVLCYLAQDSGLDSRLTIWDEMLSVFATLHEQEQRLRQLEIEMGKCTDDPEALESIMAEYSELQEAFERSGGHKLEADIRNVLAGLGFSDINYKEMTINQCSGGQKTRLALAKILLSQPDIILLDEPTNYLDIDALTWLEQFIKDFPGALMVVSHDRYFLDSFINVVYEIDNNKGTAYPGTYHYYLSTKEQRLLEQEQLYLKQHEEIAKTQEFIQKNIARASTSARAKSRRKQLENMELLDSPTKQNETFFSFRAKKRTGNIVLDIKNLGITFDSSAGYLFVGLNLQIERGERIAIIGPNGTGKSTLLKLIAEQLKPTAGEITHGSNVQIGYYDQEQADLTKTNTVFEEVHDDFPHMTRTEIRSALAQFLFVGEDVDKHISSLSGGEKARVTLTKLMLAQDNLLLLDEPTNHLDIPAKEALEQALLSYDGTMIFISHDRYFLNQIATRVIYMTRDKLKSYLGNYDYYLEKNHQEKQQLEETKQKTAQQKETHEELKRRRNLERQLQKQYDSFEADIQTTEVEIEDLEKQLCNPEIFDNHVEVAKLQEELSNKQFELDTLMEKWEQAALELEKQRTYL</sequence>
<dbReference type="RefSeq" id="WP_069643012.1">
    <property type="nucleotide sequence ID" value="NZ_MIJE01000022.1"/>
</dbReference>
<keyword evidence="1" id="KW-0677">Repeat</keyword>
<dbReference type="GO" id="GO:0003677">
    <property type="term" value="F:DNA binding"/>
    <property type="evidence" value="ECO:0007669"/>
    <property type="project" value="InterPro"/>
</dbReference>
<reference evidence="6 7" key="1">
    <citation type="submission" date="2016-09" db="EMBL/GenBank/DDBJ databases">
        <title>Draft genome sequence for the type strain of Desulfuribacillus alkaliarsenatis AHT28, an obligately anaerobic, sulfidogenic bacterium isolated from Russian soda lake sediments.</title>
        <authorList>
            <person name="Abin C.A."/>
            <person name="Hollibaugh J.T."/>
        </authorList>
    </citation>
    <scope>NUCLEOTIDE SEQUENCE [LARGE SCALE GENOMIC DNA]</scope>
    <source>
        <strain evidence="6 7">AHT28</strain>
    </source>
</reference>
<dbReference type="GO" id="GO:0005524">
    <property type="term" value="F:ATP binding"/>
    <property type="evidence" value="ECO:0007669"/>
    <property type="project" value="UniProtKB-KW"/>
</dbReference>
<dbReference type="FunFam" id="3.40.50.300:FF:000011">
    <property type="entry name" value="Putative ABC transporter ATP-binding component"/>
    <property type="match status" value="1"/>
</dbReference>
<evidence type="ECO:0000256" key="4">
    <source>
        <dbReference type="SAM" id="Coils"/>
    </source>
</evidence>
<organism evidence="6 7">
    <name type="scientific">Desulfuribacillus alkaliarsenatis</name>
    <dbReference type="NCBI Taxonomy" id="766136"/>
    <lineage>
        <taxon>Bacteria</taxon>
        <taxon>Bacillati</taxon>
        <taxon>Bacillota</taxon>
        <taxon>Desulfuribacillia</taxon>
        <taxon>Desulfuribacillales</taxon>
        <taxon>Desulfuribacillaceae</taxon>
        <taxon>Desulfuribacillus</taxon>
    </lineage>
</organism>
<dbReference type="PROSITE" id="PS00211">
    <property type="entry name" value="ABC_TRANSPORTER_1"/>
    <property type="match status" value="1"/>
</dbReference>
<feature type="domain" description="ABC transporter" evidence="5">
    <location>
        <begin position="4"/>
        <end position="262"/>
    </location>
</feature>